<protein>
    <recommendedName>
        <fullName evidence="1">Peptidase S9A N-terminal domain-containing protein</fullName>
    </recommendedName>
</protein>
<dbReference type="PANTHER" id="PTHR42881">
    <property type="entry name" value="PROLYL ENDOPEPTIDASE"/>
    <property type="match status" value="1"/>
</dbReference>
<evidence type="ECO:0000313" key="3">
    <source>
        <dbReference type="Proteomes" id="UP000287651"/>
    </source>
</evidence>
<dbReference type="PANTHER" id="PTHR42881:SF2">
    <property type="entry name" value="PROLYL ENDOPEPTIDASE"/>
    <property type="match status" value="1"/>
</dbReference>
<evidence type="ECO:0000259" key="1">
    <source>
        <dbReference type="Pfam" id="PF02897"/>
    </source>
</evidence>
<organism evidence="2 3">
    <name type="scientific">Ensete ventricosum</name>
    <name type="common">Abyssinian banana</name>
    <name type="synonym">Musa ensete</name>
    <dbReference type="NCBI Taxonomy" id="4639"/>
    <lineage>
        <taxon>Eukaryota</taxon>
        <taxon>Viridiplantae</taxon>
        <taxon>Streptophyta</taxon>
        <taxon>Embryophyta</taxon>
        <taxon>Tracheophyta</taxon>
        <taxon>Spermatophyta</taxon>
        <taxon>Magnoliopsida</taxon>
        <taxon>Liliopsida</taxon>
        <taxon>Zingiberales</taxon>
        <taxon>Musaceae</taxon>
        <taxon>Ensete</taxon>
    </lineage>
</organism>
<dbReference type="InterPro" id="IPR051167">
    <property type="entry name" value="Prolyl_oligopep/macrocyclase"/>
</dbReference>
<dbReference type="InterPro" id="IPR029058">
    <property type="entry name" value="AB_hydrolase_fold"/>
</dbReference>
<evidence type="ECO:0000313" key="2">
    <source>
        <dbReference type="EMBL" id="RRT81316.1"/>
    </source>
</evidence>
<feature type="domain" description="Peptidase S9A N-terminal" evidence="1">
    <location>
        <begin position="82"/>
        <end position="178"/>
    </location>
</feature>
<dbReference type="InterPro" id="IPR023302">
    <property type="entry name" value="Pept_S9A_N"/>
</dbReference>
<dbReference type="AlphaFoldDB" id="A0A427AYY4"/>
<gene>
    <name evidence="2" type="ORF">B296_00022276</name>
</gene>
<accession>A0A427AYY4</accession>
<name>A0A427AYY4_ENSVE</name>
<dbReference type="SUPFAM" id="SSF50993">
    <property type="entry name" value="Peptidase/esterase 'gauge' domain"/>
    <property type="match status" value="1"/>
</dbReference>
<comment type="caution">
    <text evidence="2">The sequence shown here is derived from an EMBL/GenBank/DDBJ whole genome shotgun (WGS) entry which is preliminary data.</text>
</comment>
<dbReference type="Gene3D" id="3.40.50.1820">
    <property type="entry name" value="alpha/beta hydrolase"/>
    <property type="match status" value="1"/>
</dbReference>
<dbReference type="EMBL" id="AMZH03000939">
    <property type="protein sequence ID" value="RRT81316.1"/>
    <property type="molecule type" value="Genomic_DNA"/>
</dbReference>
<dbReference type="Proteomes" id="UP000287651">
    <property type="component" value="Unassembled WGS sequence"/>
</dbReference>
<reference evidence="2 3" key="1">
    <citation type="journal article" date="2014" name="Agronomy (Basel)">
        <title>A Draft Genome Sequence for Ensete ventricosum, the Drought-Tolerant Tree Against Hunger.</title>
        <authorList>
            <person name="Harrison J."/>
            <person name="Moore K.A."/>
            <person name="Paszkiewicz K."/>
            <person name="Jones T."/>
            <person name="Grant M."/>
            <person name="Ambacheew D."/>
            <person name="Muzemil S."/>
            <person name="Studholme D.J."/>
        </authorList>
    </citation>
    <scope>NUCLEOTIDE SEQUENCE [LARGE SCALE GENOMIC DNA]</scope>
</reference>
<dbReference type="GO" id="GO:0005829">
    <property type="term" value="C:cytosol"/>
    <property type="evidence" value="ECO:0007669"/>
    <property type="project" value="TreeGrafter"/>
</dbReference>
<dbReference type="GO" id="GO:0004252">
    <property type="term" value="F:serine-type endopeptidase activity"/>
    <property type="evidence" value="ECO:0007669"/>
    <property type="project" value="InterPro"/>
</dbReference>
<sequence length="186" mass="21132">MATPWRHHLRRIPPISPLPTSPRTARFAISRTLKSAASPQHVRHVPLCRRTGLGRPIAASDAATMSFRSPVSSGALPLLQYPPARRDESVVDEFHGVPVADPYRWLEDPDAEEVKEFVERQVTLTDSVLARCEEREKLRGQITALFDHPRYDTPYKRGGNYFYYHNTGLQAQSVLYVQVITKMPVE</sequence>
<proteinExistence type="predicted"/>
<dbReference type="GO" id="GO:0070012">
    <property type="term" value="F:oligopeptidase activity"/>
    <property type="evidence" value="ECO:0007669"/>
    <property type="project" value="TreeGrafter"/>
</dbReference>
<dbReference type="Pfam" id="PF02897">
    <property type="entry name" value="Peptidase_S9_N"/>
    <property type="match status" value="1"/>
</dbReference>